<proteinExistence type="predicted"/>
<sequence length="128" mass="14660">MNTIEQFIREVNEAISDVNTDYLLDKITDDFCWTIIGEKTVSGKTEFSEAMDQMRGLPKMKISIEKVMTDQQCATVEGVVVGKNRNGQKKYFAFADIYELEGANDPKIKKLTSYVIDVSKHKQYKESF</sequence>
<dbReference type="EMBL" id="JBHTJP010000032">
    <property type="protein sequence ID" value="MFD0975664.1"/>
    <property type="molecule type" value="Genomic_DNA"/>
</dbReference>
<evidence type="ECO:0000313" key="3">
    <source>
        <dbReference type="Proteomes" id="UP001597100"/>
    </source>
</evidence>
<dbReference type="InterPro" id="IPR032710">
    <property type="entry name" value="NTF2-like_dom_sf"/>
</dbReference>
<name>A0ABW3ICC5_9FLAO</name>
<dbReference type="InterPro" id="IPR037401">
    <property type="entry name" value="SnoaL-like"/>
</dbReference>
<dbReference type="Proteomes" id="UP001597100">
    <property type="component" value="Unassembled WGS sequence"/>
</dbReference>
<accession>A0ABW3ICC5</accession>
<evidence type="ECO:0000259" key="1">
    <source>
        <dbReference type="Pfam" id="PF12680"/>
    </source>
</evidence>
<organism evidence="2 3">
    <name type="scientific">Salinimicrobium gaetbulicola</name>
    <dbReference type="NCBI Taxonomy" id="999702"/>
    <lineage>
        <taxon>Bacteria</taxon>
        <taxon>Pseudomonadati</taxon>
        <taxon>Bacteroidota</taxon>
        <taxon>Flavobacteriia</taxon>
        <taxon>Flavobacteriales</taxon>
        <taxon>Flavobacteriaceae</taxon>
        <taxon>Salinimicrobium</taxon>
    </lineage>
</organism>
<comment type="caution">
    <text evidence="2">The sequence shown here is derived from an EMBL/GenBank/DDBJ whole genome shotgun (WGS) entry which is preliminary data.</text>
</comment>
<gene>
    <name evidence="2" type="ORF">ACFQ1G_02565</name>
</gene>
<dbReference type="Pfam" id="PF12680">
    <property type="entry name" value="SnoaL_2"/>
    <property type="match status" value="1"/>
</dbReference>
<evidence type="ECO:0000313" key="2">
    <source>
        <dbReference type="EMBL" id="MFD0975664.1"/>
    </source>
</evidence>
<reference evidence="3" key="1">
    <citation type="journal article" date="2019" name="Int. J. Syst. Evol. Microbiol.">
        <title>The Global Catalogue of Microorganisms (GCM) 10K type strain sequencing project: providing services to taxonomists for standard genome sequencing and annotation.</title>
        <authorList>
            <consortium name="The Broad Institute Genomics Platform"/>
            <consortium name="The Broad Institute Genome Sequencing Center for Infectious Disease"/>
            <person name="Wu L."/>
            <person name="Ma J."/>
        </authorList>
    </citation>
    <scope>NUCLEOTIDE SEQUENCE [LARGE SCALE GENOMIC DNA]</scope>
    <source>
        <strain evidence="3">CCUG 60898</strain>
    </source>
</reference>
<dbReference type="SUPFAM" id="SSF54427">
    <property type="entry name" value="NTF2-like"/>
    <property type="match status" value="1"/>
</dbReference>
<feature type="domain" description="SnoaL-like" evidence="1">
    <location>
        <begin position="9"/>
        <end position="102"/>
    </location>
</feature>
<dbReference type="RefSeq" id="WP_380736706.1">
    <property type="nucleotide sequence ID" value="NZ_JBHTJP010000032.1"/>
</dbReference>
<protein>
    <submittedName>
        <fullName evidence="2">Nuclear transport factor 2 family protein</fullName>
    </submittedName>
</protein>
<dbReference type="Gene3D" id="3.10.450.50">
    <property type="match status" value="1"/>
</dbReference>
<keyword evidence="3" id="KW-1185">Reference proteome</keyword>